<organism evidence="3 4">
    <name type="scientific">Orbilia brochopaga</name>
    <dbReference type="NCBI Taxonomy" id="3140254"/>
    <lineage>
        <taxon>Eukaryota</taxon>
        <taxon>Fungi</taxon>
        <taxon>Dikarya</taxon>
        <taxon>Ascomycota</taxon>
        <taxon>Pezizomycotina</taxon>
        <taxon>Orbiliomycetes</taxon>
        <taxon>Orbiliales</taxon>
        <taxon>Orbiliaceae</taxon>
        <taxon>Orbilia</taxon>
    </lineage>
</organism>
<sequence>MALHSYGKPPIPVDTLSTVTKLYAEGRLDASIATPSTLPPSAKFNDMVILVQMDLTRLDCDAIVNAANKSLLGGGGIDGAIHRVAGPRLYDECLDLRGCETGEAKITKGYKLPARHIIHTVGPVYWTHKDKGEDPGILLKSCYTASLDLARQNGCETVAFPCISTGIYGYPSRHAAIVACQTVREYLEAQEREDADAKKEVKEEEEKKDGQVEEEEGGVKLVAEDNDKAGKENKPGATPVAAPSTPPAGVADSKAKTSIKREKTAEEKKPMLTKIKKVVFCTFLDKDLAAYDNVVPAYFPPVEGVEGSLDKLAAEVAQSQAATDEDSKDAKTQADAKDNVEAEDKGDVKTDDKTEDKN</sequence>
<dbReference type="SUPFAM" id="SSF52949">
    <property type="entry name" value="Macro domain-like"/>
    <property type="match status" value="1"/>
</dbReference>
<feature type="compositionally biased region" description="Basic and acidic residues" evidence="1">
    <location>
        <begin position="328"/>
        <end position="358"/>
    </location>
</feature>
<dbReference type="PANTHER" id="PTHR11106">
    <property type="entry name" value="GANGLIOSIDE INDUCED DIFFERENTIATION ASSOCIATED PROTEIN 2-RELATED"/>
    <property type="match status" value="1"/>
</dbReference>
<dbReference type="Gene3D" id="3.40.220.10">
    <property type="entry name" value="Leucine Aminopeptidase, subunit E, domain 1"/>
    <property type="match status" value="1"/>
</dbReference>
<dbReference type="PROSITE" id="PS51154">
    <property type="entry name" value="MACRO"/>
    <property type="match status" value="1"/>
</dbReference>
<evidence type="ECO:0000313" key="3">
    <source>
        <dbReference type="EMBL" id="KAK6346889.1"/>
    </source>
</evidence>
<dbReference type="Pfam" id="PF01661">
    <property type="entry name" value="Macro"/>
    <property type="match status" value="1"/>
</dbReference>
<comment type="caution">
    <text evidence="3">The sequence shown here is derived from an EMBL/GenBank/DDBJ whole genome shotgun (WGS) entry which is preliminary data.</text>
</comment>
<name>A0AAV9UU49_9PEZI</name>
<feature type="compositionally biased region" description="Low complexity" evidence="1">
    <location>
        <begin position="235"/>
        <end position="251"/>
    </location>
</feature>
<dbReference type="SMART" id="SM00506">
    <property type="entry name" value="A1pp"/>
    <property type="match status" value="1"/>
</dbReference>
<feature type="compositionally biased region" description="Basic and acidic residues" evidence="1">
    <location>
        <begin position="253"/>
        <end position="268"/>
    </location>
</feature>
<feature type="domain" description="Macro" evidence="2">
    <location>
        <begin position="35"/>
        <end position="299"/>
    </location>
</feature>
<reference evidence="3 4" key="1">
    <citation type="submission" date="2019-10" db="EMBL/GenBank/DDBJ databases">
        <authorList>
            <person name="Palmer J.M."/>
        </authorList>
    </citation>
    <scope>NUCLEOTIDE SEQUENCE [LARGE SCALE GENOMIC DNA]</scope>
    <source>
        <strain evidence="3 4">TWF696</strain>
    </source>
</reference>
<accession>A0AAV9UU49</accession>
<dbReference type="AlphaFoldDB" id="A0AAV9UU49"/>
<feature type="compositionally biased region" description="Basic and acidic residues" evidence="1">
    <location>
        <begin position="222"/>
        <end position="234"/>
    </location>
</feature>
<evidence type="ECO:0000256" key="1">
    <source>
        <dbReference type="SAM" id="MobiDB-lite"/>
    </source>
</evidence>
<feature type="compositionally biased region" description="Basic and acidic residues" evidence="1">
    <location>
        <begin position="191"/>
        <end position="211"/>
    </location>
</feature>
<feature type="region of interest" description="Disordered" evidence="1">
    <location>
        <begin position="315"/>
        <end position="358"/>
    </location>
</feature>
<dbReference type="PANTHER" id="PTHR11106:SF27">
    <property type="entry name" value="MACRO DOMAIN-CONTAINING PROTEIN"/>
    <property type="match status" value="1"/>
</dbReference>
<dbReference type="InterPro" id="IPR043472">
    <property type="entry name" value="Macro_dom-like"/>
</dbReference>
<dbReference type="CDD" id="cd02908">
    <property type="entry name" value="Macro_OAADPr_deacetylase"/>
    <property type="match status" value="1"/>
</dbReference>
<feature type="region of interest" description="Disordered" evidence="1">
    <location>
        <begin position="191"/>
        <end position="268"/>
    </location>
</feature>
<keyword evidence="4" id="KW-1185">Reference proteome</keyword>
<gene>
    <name evidence="3" type="ORF">TWF696_006991</name>
</gene>
<evidence type="ECO:0000313" key="4">
    <source>
        <dbReference type="Proteomes" id="UP001375240"/>
    </source>
</evidence>
<dbReference type="InterPro" id="IPR002589">
    <property type="entry name" value="Macro_dom"/>
</dbReference>
<protein>
    <recommendedName>
        <fullName evidence="2">Macro domain-containing protein</fullName>
    </recommendedName>
</protein>
<proteinExistence type="predicted"/>
<dbReference type="EMBL" id="JAVHNQ010000005">
    <property type="protein sequence ID" value="KAK6346889.1"/>
    <property type="molecule type" value="Genomic_DNA"/>
</dbReference>
<dbReference type="Proteomes" id="UP001375240">
    <property type="component" value="Unassembled WGS sequence"/>
</dbReference>
<evidence type="ECO:0000259" key="2">
    <source>
        <dbReference type="PROSITE" id="PS51154"/>
    </source>
</evidence>